<evidence type="ECO:0000313" key="2">
    <source>
        <dbReference type="EMBL" id="SLM33005.1"/>
    </source>
</evidence>
<proteinExistence type="predicted"/>
<dbReference type="STRING" id="1246637.MTBBW1_840003"/>
<accession>A0A1W1HKQ8</accession>
<gene>
    <name evidence="2" type="ORF">MTBBW1_840003</name>
</gene>
<protein>
    <submittedName>
        <fullName evidence="2">Uncharacterized protein</fullName>
    </submittedName>
</protein>
<organism evidence="2 3">
    <name type="scientific">Desulfamplus magnetovallimortis</name>
    <dbReference type="NCBI Taxonomy" id="1246637"/>
    <lineage>
        <taxon>Bacteria</taxon>
        <taxon>Pseudomonadati</taxon>
        <taxon>Thermodesulfobacteriota</taxon>
        <taxon>Desulfobacteria</taxon>
        <taxon>Desulfobacterales</taxon>
        <taxon>Desulfobacteraceae</taxon>
        <taxon>Desulfamplus</taxon>
    </lineage>
</organism>
<evidence type="ECO:0000256" key="1">
    <source>
        <dbReference type="SAM" id="MobiDB-lite"/>
    </source>
</evidence>
<keyword evidence="3" id="KW-1185">Reference proteome</keyword>
<feature type="region of interest" description="Disordered" evidence="1">
    <location>
        <begin position="57"/>
        <end position="76"/>
    </location>
</feature>
<dbReference type="Proteomes" id="UP000191931">
    <property type="component" value="Unassembled WGS sequence"/>
</dbReference>
<sequence>MFLQIIFTITKIDLTLLMTTEALFGIKAMPDGHKNSESLKHRGESLKRRYETLKRWGLMPHPNGTETHGNRMANTR</sequence>
<name>A0A1W1HKQ8_9BACT</name>
<dbReference type="EMBL" id="FWEV01000330">
    <property type="protein sequence ID" value="SLM33005.1"/>
    <property type="molecule type" value="Genomic_DNA"/>
</dbReference>
<feature type="compositionally biased region" description="Polar residues" evidence="1">
    <location>
        <begin position="64"/>
        <end position="76"/>
    </location>
</feature>
<reference evidence="2 3" key="1">
    <citation type="submission" date="2017-03" db="EMBL/GenBank/DDBJ databases">
        <authorList>
            <person name="Afonso C.L."/>
            <person name="Miller P.J."/>
            <person name="Scott M.A."/>
            <person name="Spackman E."/>
            <person name="Goraichik I."/>
            <person name="Dimitrov K.M."/>
            <person name="Suarez D.L."/>
            <person name="Swayne D.E."/>
        </authorList>
    </citation>
    <scope>NUCLEOTIDE SEQUENCE [LARGE SCALE GENOMIC DNA]</scope>
    <source>
        <strain evidence="2">PRJEB14757</strain>
    </source>
</reference>
<evidence type="ECO:0000313" key="3">
    <source>
        <dbReference type="Proteomes" id="UP000191931"/>
    </source>
</evidence>
<dbReference type="AlphaFoldDB" id="A0A1W1HKQ8"/>